<feature type="domain" description="Formyl transferase N-terminal" evidence="5">
    <location>
        <begin position="18"/>
        <end position="201"/>
    </location>
</feature>
<keyword evidence="4" id="KW-0658">Purine biosynthesis</keyword>
<dbReference type="AlphaFoldDB" id="A0A0G1DKF9"/>
<dbReference type="EMBL" id="LCFP01000003">
    <property type="protein sequence ID" value="KKS98067.1"/>
    <property type="molecule type" value="Genomic_DNA"/>
</dbReference>
<sequence length="280" mass="31878">MKVSQKRQIYKPVAGSPMNVIVFASGGGGNLQASIDISEKYPGLLKIGLVVTDRLRIKAITIAEKYKIPVIAKDFEKECGVWNESKKDKKRILNYRKCAVKFHDDVLEEILELEKKLGLKFNLVVLSYHRWIHGKLLYHFKQKIINQHAGDLTVMTPGSTTTRTYRGINPVLMALKNGEKKTRTSTFLVNNGQDTGEILCQGPWVKYQRPYPVTKESSIEHENIQKRESDWPSLKFALLGIAKGYFSVSKKNHYPDGNKKVFFKNVPLSYQGVDLETYNA</sequence>
<dbReference type="Pfam" id="PF00551">
    <property type="entry name" value="Formyl_trans_N"/>
    <property type="match status" value="1"/>
</dbReference>
<dbReference type="InterPro" id="IPR002376">
    <property type="entry name" value="Formyl_transf_N"/>
</dbReference>
<name>A0A0G1DKF9_9BACT</name>
<protein>
    <recommendedName>
        <fullName evidence="2">phosphoribosylglycinamide formyltransferase 1</fullName>
        <ecNumber evidence="2">2.1.2.2</ecNumber>
    </recommendedName>
</protein>
<keyword evidence="3 6" id="KW-0808">Transferase</keyword>
<dbReference type="InterPro" id="IPR036477">
    <property type="entry name" value="Formyl_transf_N_sf"/>
</dbReference>
<reference evidence="6 7" key="1">
    <citation type="journal article" date="2015" name="Nature">
        <title>rRNA introns, odd ribosomes, and small enigmatic genomes across a large radiation of phyla.</title>
        <authorList>
            <person name="Brown C.T."/>
            <person name="Hug L.A."/>
            <person name="Thomas B.C."/>
            <person name="Sharon I."/>
            <person name="Castelle C.J."/>
            <person name="Singh A."/>
            <person name="Wilkins M.J."/>
            <person name="Williams K.H."/>
            <person name="Banfield J.F."/>
        </authorList>
    </citation>
    <scope>NUCLEOTIDE SEQUENCE [LARGE SCALE GENOMIC DNA]</scope>
</reference>
<evidence type="ECO:0000313" key="6">
    <source>
        <dbReference type="EMBL" id="KKS98067.1"/>
    </source>
</evidence>
<comment type="caution">
    <text evidence="6">The sequence shown here is derived from an EMBL/GenBank/DDBJ whole genome shotgun (WGS) entry which is preliminary data.</text>
</comment>
<dbReference type="SUPFAM" id="SSF53328">
    <property type="entry name" value="Formyltransferase"/>
    <property type="match status" value="1"/>
</dbReference>
<evidence type="ECO:0000256" key="1">
    <source>
        <dbReference type="ARBA" id="ARBA00005054"/>
    </source>
</evidence>
<evidence type="ECO:0000313" key="7">
    <source>
        <dbReference type="Proteomes" id="UP000034894"/>
    </source>
</evidence>
<dbReference type="PANTHER" id="PTHR43369:SF2">
    <property type="entry name" value="PHOSPHORIBOSYLGLYCINAMIDE FORMYLTRANSFERASE"/>
    <property type="match status" value="1"/>
</dbReference>
<organism evidence="6 7">
    <name type="scientific">Candidatus Gottesmanbacteria bacterium GW2011_GWA2_43_14</name>
    <dbReference type="NCBI Taxonomy" id="1618443"/>
    <lineage>
        <taxon>Bacteria</taxon>
        <taxon>Candidatus Gottesmaniibacteriota</taxon>
    </lineage>
</organism>
<evidence type="ECO:0000256" key="2">
    <source>
        <dbReference type="ARBA" id="ARBA00012254"/>
    </source>
</evidence>
<dbReference type="GO" id="GO:0005829">
    <property type="term" value="C:cytosol"/>
    <property type="evidence" value="ECO:0007669"/>
    <property type="project" value="TreeGrafter"/>
</dbReference>
<dbReference type="Proteomes" id="UP000034894">
    <property type="component" value="Unassembled WGS sequence"/>
</dbReference>
<dbReference type="Gene3D" id="3.40.50.170">
    <property type="entry name" value="Formyl transferase, N-terminal domain"/>
    <property type="match status" value="1"/>
</dbReference>
<evidence type="ECO:0000259" key="5">
    <source>
        <dbReference type="Pfam" id="PF00551"/>
    </source>
</evidence>
<comment type="pathway">
    <text evidence="1">Purine metabolism; IMP biosynthesis via de novo pathway; N(2)-formyl-N(1)-(5-phospho-D-ribosyl)glycinamide from N(1)-(5-phospho-D-ribosyl)glycinamide (10-formyl THF route): step 1/1.</text>
</comment>
<gene>
    <name evidence="6" type="ORF">UV73_C0003G0009</name>
</gene>
<dbReference type="EC" id="2.1.2.2" evidence="2"/>
<dbReference type="PANTHER" id="PTHR43369">
    <property type="entry name" value="PHOSPHORIBOSYLGLYCINAMIDE FORMYLTRANSFERASE"/>
    <property type="match status" value="1"/>
</dbReference>
<dbReference type="GO" id="GO:0006189">
    <property type="term" value="P:'de novo' IMP biosynthetic process"/>
    <property type="evidence" value="ECO:0007669"/>
    <property type="project" value="TreeGrafter"/>
</dbReference>
<evidence type="ECO:0000256" key="4">
    <source>
        <dbReference type="ARBA" id="ARBA00022755"/>
    </source>
</evidence>
<evidence type="ECO:0000256" key="3">
    <source>
        <dbReference type="ARBA" id="ARBA00022679"/>
    </source>
</evidence>
<dbReference type="GO" id="GO:0004644">
    <property type="term" value="F:phosphoribosylglycinamide formyltransferase activity"/>
    <property type="evidence" value="ECO:0007669"/>
    <property type="project" value="UniProtKB-EC"/>
</dbReference>
<proteinExistence type="predicted"/>
<dbReference type="STRING" id="1618443.UV73_C0003G0009"/>
<accession>A0A0G1DKF9</accession>